<keyword evidence="3" id="KW-1185">Reference proteome</keyword>
<proteinExistence type="predicted"/>
<dbReference type="AlphaFoldDB" id="A0A835Z8Y6"/>
<dbReference type="OrthoDB" id="5132116at2759"/>
<dbReference type="PANTHER" id="PTHR11937">
    <property type="entry name" value="ACTIN"/>
    <property type="match status" value="1"/>
</dbReference>
<dbReference type="Gene3D" id="3.90.640.10">
    <property type="entry name" value="Actin, Chain A, domain 4"/>
    <property type="match status" value="1"/>
</dbReference>
<dbReference type="Proteomes" id="UP000664859">
    <property type="component" value="Unassembled WGS sequence"/>
</dbReference>
<comment type="catalytic activity">
    <reaction evidence="1">
        <text>ATP + H2O = ADP + phosphate + H(+)</text>
        <dbReference type="Rhea" id="RHEA:13065"/>
        <dbReference type="ChEBI" id="CHEBI:15377"/>
        <dbReference type="ChEBI" id="CHEBI:15378"/>
        <dbReference type="ChEBI" id="CHEBI:30616"/>
        <dbReference type="ChEBI" id="CHEBI:43474"/>
        <dbReference type="ChEBI" id="CHEBI:456216"/>
    </reaction>
</comment>
<name>A0A835Z8Y6_9STRA</name>
<gene>
    <name evidence="2" type="ORF">JKP88DRAFT_178431</name>
</gene>
<dbReference type="Gene3D" id="3.30.420.40">
    <property type="match status" value="1"/>
</dbReference>
<evidence type="ECO:0000256" key="1">
    <source>
        <dbReference type="ARBA" id="ARBA00049360"/>
    </source>
</evidence>
<evidence type="ECO:0000313" key="3">
    <source>
        <dbReference type="Proteomes" id="UP000664859"/>
    </source>
</evidence>
<sequence>VQVGCERFHAPELLFQPAIWDDDKAPKNARGLSDMICEAIMACNPEMRHDMVSHIIVHGATAHIKGLAKRIEVRCREGACVHVLERVAVR</sequence>
<dbReference type="EMBL" id="JAFCMP010000080">
    <property type="protein sequence ID" value="KAG5187852.1"/>
    <property type="molecule type" value="Genomic_DNA"/>
</dbReference>
<reference evidence="2" key="1">
    <citation type="submission" date="2021-02" db="EMBL/GenBank/DDBJ databases">
        <title>First Annotated Genome of the Yellow-green Alga Tribonema minus.</title>
        <authorList>
            <person name="Mahan K.M."/>
        </authorList>
    </citation>
    <scope>NUCLEOTIDE SEQUENCE</scope>
    <source>
        <strain evidence="2">UTEX B ZZ1240</strain>
    </source>
</reference>
<protein>
    <submittedName>
        <fullName evidence="2">Actin-domain-containing protein</fullName>
    </submittedName>
</protein>
<dbReference type="InterPro" id="IPR043129">
    <property type="entry name" value="ATPase_NBD"/>
</dbReference>
<evidence type="ECO:0000313" key="2">
    <source>
        <dbReference type="EMBL" id="KAG5187852.1"/>
    </source>
</evidence>
<dbReference type="InterPro" id="IPR004000">
    <property type="entry name" value="Actin"/>
</dbReference>
<organism evidence="2 3">
    <name type="scientific">Tribonema minus</name>
    <dbReference type="NCBI Taxonomy" id="303371"/>
    <lineage>
        <taxon>Eukaryota</taxon>
        <taxon>Sar</taxon>
        <taxon>Stramenopiles</taxon>
        <taxon>Ochrophyta</taxon>
        <taxon>PX clade</taxon>
        <taxon>Xanthophyceae</taxon>
        <taxon>Tribonematales</taxon>
        <taxon>Tribonemataceae</taxon>
        <taxon>Tribonema</taxon>
    </lineage>
</organism>
<accession>A0A835Z8Y6</accession>
<dbReference type="Pfam" id="PF00022">
    <property type="entry name" value="Actin"/>
    <property type="match status" value="1"/>
</dbReference>
<feature type="non-terminal residue" evidence="2">
    <location>
        <position position="1"/>
    </location>
</feature>
<comment type="caution">
    <text evidence="2">The sequence shown here is derived from an EMBL/GenBank/DDBJ whole genome shotgun (WGS) entry which is preliminary data.</text>
</comment>
<dbReference type="SUPFAM" id="SSF53067">
    <property type="entry name" value="Actin-like ATPase domain"/>
    <property type="match status" value="1"/>
</dbReference>